<sequence length="68" mass="7937">MFALLRINKSLKNKLGLLNSNCLFLLFNEKIMLNFYKKEFAEKIQKTSISLSFEEVLNNIEIVPSNIQ</sequence>
<gene>
    <name evidence="1" type="ORF">BWY04_01248</name>
</gene>
<dbReference type="AlphaFoldDB" id="A0A1V5ZKI0"/>
<organism evidence="1">
    <name type="scientific">candidate division CPR1 bacterium ADurb.Bin160</name>
    <dbReference type="NCBI Taxonomy" id="1852826"/>
    <lineage>
        <taxon>Bacteria</taxon>
        <taxon>candidate division CPR1</taxon>
    </lineage>
</organism>
<dbReference type="Proteomes" id="UP000485621">
    <property type="component" value="Unassembled WGS sequence"/>
</dbReference>
<comment type="caution">
    <text evidence="1">The sequence shown here is derived from an EMBL/GenBank/DDBJ whole genome shotgun (WGS) entry which is preliminary data.</text>
</comment>
<protein>
    <submittedName>
        <fullName evidence="1">Uncharacterized protein</fullName>
    </submittedName>
</protein>
<dbReference type="EMBL" id="MWDB01000035">
    <property type="protein sequence ID" value="OQB40685.1"/>
    <property type="molecule type" value="Genomic_DNA"/>
</dbReference>
<accession>A0A1V5ZKI0</accession>
<proteinExistence type="predicted"/>
<reference evidence="1" key="1">
    <citation type="submission" date="2017-02" db="EMBL/GenBank/DDBJ databases">
        <title>Delving into the versatile metabolic prowess of the omnipresent phylum Bacteroidetes.</title>
        <authorList>
            <person name="Nobu M.K."/>
            <person name="Mei R."/>
            <person name="Narihiro T."/>
            <person name="Kuroda K."/>
            <person name="Liu W.-T."/>
        </authorList>
    </citation>
    <scope>NUCLEOTIDE SEQUENCE</scope>
    <source>
        <strain evidence="1">ADurb.Bin160</strain>
    </source>
</reference>
<evidence type="ECO:0000313" key="1">
    <source>
        <dbReference type="EMBL" id="OQB40685.1"/>
    </source>
</evidence>
<name>A0A1V5ZKI0_9BACT</name>